<evidence type="ECO:0000313" key="2">
    <source>
        <dbReference type="Proteomes" id="UP000823941"/>
    </source>
</evidence>
<organism evidence="1 2">
    <name type="scientific">Plutella xylostella</name>
    <name type="common">Diamondback moth</name>
    <name type="synonym">Plutella maculipennis</name>
    <dbReference type="NCBI Taxonomy" id="51655"/>
    <lineage>
        <taxon>Eukaryota</taxon>
        <taxon>Metazoa</taxon>
        <taxon>Ecdysozoa</taxon>
        <taxon>Arthropoda</taxon>
        <taxon>Hexapoda</taxon>
        <taxon>Insecta</taxon>
        <taxon>Pterygota</taxon>
        <taxon>Neoptera</taxon>
        <taxon>Endopterygota</taxon>
        <taxon>Lepidoptera</taxon>
        <taxon>Glossata</taxon>
        <taxon>Ditrysia</taxon>
        <taxon>Yponomeutoidea</taxon>
        <taxon>Plutellidae</taxon>
        <taxon>Plutella</taxon>
    </lineage>
</organism>
<keyword evidence="2" id="KW-1185">Reference proteome</keyword>
<dbReference type="Proteomes" id="UP000823941">
    <property type="component" value="Chromosome 6"/>
</dbReference>
<reference evidence="1 2" key="1">
    <citation type="submission" date="2021-06" db="EMBL/GenBank/DDBJ databases">
        <title>A haploid diamondback moth (Plutella xylostella L.) genome assembly resolves 31 chromosomes and identifies a diamide resistance mutation.</title>
        <authorList>
            <person name="Ward C.M."/>
            <person name="Perry K.D."/>
            <person name="Baker G."/>
            <person name="Powis K."/>
            <person name="Heckel D.G."/>
            <person name="Baxter S.W."/>
        </authorList>
    </citation>
    <scope>NUCLEOTIDE SEQUENCE [LARGE SCALE GENOMIC DNA]</scope>
    <source>
        <strain evidence="1 2">LV</strain>
        <tissue evidence="1">Single pupa</tissue>
    </source>
</reference>
<name>A0ABQ7QY97_PLUXY</name>
<proteinExistence type="predicted"/>
<dbReference type="EMBL" id="JAHIBW010000006">
    <property type="protein sequence ID" value="KAG7310011.1"/>
    <property type="molecule type" value="Genomic_DNA"/>
</dbReference>
<sequence length="56" mass="6380">MRSLRICRYQPSSERKTEYRESLSDVPPLPPPRIYGAILDWDKMTQGSDNLGNGIA</sequence>
<accession>A0ABQ7QY97</accession>
<comment type="caution">
    <text evidence="1">The sequence shown here is derived from an EMBL/GenBank/DDBJ whole genome shotgun (WGS) entry which is preliminary data.</text>
</comment>
<gene>
    <name evidence="1" type="ORF">JYU34_004537</name>
</gene>
<evidence type="ECO:0000313" key="1">
    <source>
        <dbReference type="EMBL" id="KAG7310011.1"/>
    </source>
</evidence>
<protein>
    <submittedName>
        <fullName evidence="1">Uncharacterized protein</fullName>
    </submittedName>
</protein>